<organism evidence="2 3">
    <name type="scientific">Arsenicitalea aurantiaca</name>
    <dbReference type="NCBI Taxonomy" id="1783274"/>
    <lineage>
        <taxon>Bacteria</taxon>
        <taxon>Pseudomonadati</taxon>
        <taxon>Pseudomonadota</taxon>
        <taxon>Alphaproteobacteria</taxon>
        <taxon>Hyphomicrobiales</taxon>
        <taxon>Devosiaceae</taxon>
        <taxon>Arsenicitalea</taxon>
    </lineage>
</organism>
<comment type="similarity">
    <text evidence="1">Belongs to the BtpA family.</text>
</comment>
<dbReference type="AlphaFoldDB" id="A0A433X2P6"/>
<dbReference type="PANTHER" id="PTHR21381:SF3">
    <property type="entry name" value="SGC REGION PROTEIN SGCQ-RELATED"/>
    <property type="match status" value="1"/>
</dbReference>
<sequence>MSLISRVGLADIFAVKKPLIGNVHCLPFPGTPAHRGESVKAIIDQAVTDAIAYAEGGMDGLLIENHGDIPFLKPAEIGPETVAVMTAIVSEITRHVDLPFGIDLLANYPMGALAVAKATGGRFVRANQWVNAYVSNEGFMEGESARILRYRKMIDAADIAVFADVHVKHGSHAVVGDKAVSEQARDVEFYSADVAIATGNHTGDSIPPAEIAEIRKGTSLSVIGGSGVTAKNAGELMPLLDGAIVGSSLKRDGVWWNPVERDRVEALVGVVKGLR</sequence>
<gene>
    <name evidence="2" type="ORF">EMQ25_17405</name>
</gene>
<comment type="caution">
    <text evidence="2">The sequence shown here is derived from an EMBL/GenBank/DDBJ whole genome shotgun (WGS) entry which is preliminary data.</text>
</comment>
<dbReference type="EMBL" id="RZNJ01000008">
    <property type="protein sequence ID" value="RUT28359.1"/>
    <property type="molecule type" value="Genomic_DNA"/>
</dbReference>
<evidence type="ECO:0000313" key="3">
    <source>
        <dbReference type="Proteomes" id="UP000281547"/>
    </source>
</evidence>
<accession>A0A433X2P6</accession>
<evidence type="ECO:0000256" key="1">
    <source>
        <dbReference type="ARBA" id="ARBA00006007"/>
    </source>
</evidence>
<dbReference type="SUPFAM" id="SSF51366">
    <property type="entry name" value="Ribulose-phoshate binding barrel"/>
    <property type="match status" value="1"/>
</dbReference>
<proteinExistence type="inferred from homology"/>
<name>A0A433X2P6_9HYPH</name>
<dbReference type="NCBIfam" id="TIGR00259">
    <property type="entry name" value="thylakoid_BtpA"/>
    <property type="match status" value="1"/>
</dbReference>
<keyword evidence="3" id="KW-1185">Reference proteome</keyword>
<dbReference type="RefSeq" id="WP_127189884.1">
    <property type="nucleotide sequence ID" value="NZ_RZNJ01000008.1"/>
</dbReference>
<dbReference type="InterPro" id="IPR005137">
    <property type="entry name" value="BtpA"/>
</dbReference>
<evidence type="ECO:0000313" key="2">
    <source>
        <dbReference type="EMBL" id="RUT28359.1"/>
    </source>
</evidence>
<dbReference type="PANTHER" id="PTHR21381">
    <property type="entry name" value="ZGC:162297"/>
    <property type="match status" value="1"/>
</dbReference>
<dbReference type="PIRSF" id="PIRSF005956">
    <property type="entry name" value="BtpA"/>
    <property type="match status" value="1"/>
</dbReference>
<dbReference type="InterPro" id="IPR011060">
    <property type="entry name" value="RibuloseP-bd_barrel"/>
</dbReference>
<dbReference type="Pfam" id="PF03437">
    <property type="entry name" value="BtpA"/>
    <property type="match status" value="1"/>
</dbReference>
<dbReference type="Proteomes" id="UP000281547">
    <property type="component" value="Unassembled WGS sequence"/>
</dbReference>
<protein>
    <submittedName>
        <fullName evidence="2">BtpA/SgcQ family protein</fullName>
    </submittedName>
</protein>
<dbReference type="OrthoDB" id="9791357at2"/>
<reference evidence="2 3" key="1">
    <citation type="journal article" date="2016" name="Int. J. Syst. Evol. Microbiol.">
        <title>Arsenicitalea aurantiaca gen. nov., sp. nov., a new member of the family Hyphomicrobiaceae, isolated from high-arsenic sediment.</title>
        <authorList>
            <person name="Mu Y."/>
            <person name="Zhou L."/>
            <person name="Zeng X.C."/>
            <person name="Liu L."/>
            <person name="Pan Y."/>
            <person name="Chen X."/>
            <person name="Wang J."/>
            <person name="Li S."/>
            <person name="Li W.J."/>
            <person name="Wang Y."/>
        </authorList>
    </citation>
    <scope>NUCLEOTIDE SEQUENCE [LARGE SCALE GENOMIC DNA]</scope>
    <source>
        <strain evidence="2 3">42-50</strain>
    </source>
</reference>